<evidence type="ECO:0000256" key="8">
    <source>
        <dbReference type="ARBA" id="ARBA00023242"/>
    </source>
</evidence>
<feature type="domain" description="Proteasome activator complex subunit 4 C-terminal" evidence="9">
    <location>
        <begin position="1810"/>
        <end position="1892"/>
    </location>
</feature>
<dbReference type="PANTHER" id="PTHR32170">
    <property type="entry name" value="PROTEASOME ACTIVATOR COMPLEX SUBUNIT 4"/>
    <property type="match status" value="1"/>
</dbReference>
<feature type="non-terminal residue" evidence="12">
    <location>
        <position position="1"/>
    </location>
</feature>
<dbReference type="Pfam" id="PF11919">
    <property type="entry name" value="PSME4_C"/>
    <property type="match status" value="1"/>
</dbReference>
<proteinExistence type="inferred from homology"/>
<feature type="non-terminal residue" evidence="12">
    <location>
        <position position="1892"/>
    </location>
</feature>
<gene>
    <name evidence="12" type="ORF">BJ322DRAFT_1190588</name>
</gene>
<evidence type="ECO:0000256" key="5">
    <source>
        <dbReference type="ARBA" id="ARBA00022737"/>
    </source>
</evidence>
<evidence type="ECO:0000256" key="7">
    <source>
        <dbReference type="ARBA" id="ARBA00023204"/>
    </source>
</evidence>
<feature type="domain" description="Proteasome activator Blm10 middle HEAT repeats region" evidence="10">
    <location>
        <begin position="349"/>
        <end position="880"/>
    </location>
</feature>
<keyword evidence="5" id="KW-0677">Repeat</keyword>
<comment type="subcellular location">
    <subcellularLocation>
        <location evidence="2">Cytoplasm</location>
    </subcellularLocation>
    <subcellularLocation>
        <location evidence="1">Nucleus speckle</location>
    </subcellularLocation>
</comment>
<organism evidence="12 13">
    <name type="scientific">Thelephora terrestris</name>
    <dbReference type="NCBI Taxonomy" id="56493"/>
    <lineage>
        <taxon>Eukaryota</taxon>
        <taxon>Fungi</taxon>
        <taxon>Dikarya</taxon>
        <taxon>Basidiomycota</taxon>
        <taxon>Agaricomycotina</taxon>
        <taxon>Agaricomycetes</taxon>
        <taxon>Thelephorales</taxon>
        <taxon>Thelephoraceae</taxon>
        <taxon>Thelephora</taxon>
    </lineage>
</organism>
<dbReference type="GO" id="GO:0005829">
    <property type="term" value="C:cytosol"/>
    <property type="evidence" value="ECO:0007669"/>
    <property type="project" value="TreeGrafter"/>
</dbReference>
<keyword evidence="4" id="KW-0963">Cytoplasm</keyword>
<evidence type="ECO:0000313" key="13">
    <source>
        <dbReference type="Proteomes" id="UP000736335"/>
    </source>
</evidence>
<dbReference type="GO" id="GO:0010499">
    <property type="term" value="P:proteasomal ubiquitin-independent protein catabolic process"/>
    <property type="evidence" value="ECO:0007669"/>
    <property type="project" value="TreeGrafter"/>
</dbReference>
<dbReference type="Proteomes" id="UP000736335">
    <property type="component" value="Unassembled WGS sequence"/>
</dbReference>
<protein>
    <submittedName>
        <fullName evidence="12">ARM repeat-containing protein</fullName>
    </submittedName>
</protein>
<dbReference type="InterPro" id="IPR032430">
    <property type="entry name" value="Blm10_mid"/>
</dbReference>
<feature type="domain" description="Proteasome activator complex subunit 4-like HEAT repeat-like" evidence="11">
    <location>
        <begin position="1320"/>
        <end position="1518"/>
    </location>
</feature>
<keyword evidence="6" id="KW-0227">DNA damage</keyword>
<dbReference type="Pfam" id="PF23096">
    <property type="entry name" value="HEAT_PSME4"/>
    <property type="match status" value="1"/>
</dbReference>
<dbReference type="Pfam" id="PF16507">
    <property type="entry name" value="HEAT_PSME4_mid"/>
    <property type="match status" value="1"/>
</dbReference>
<evidence type="ECO:0000313" key="12">
    <source>
        <dbReference type="EMBL" id="KAF9786133.1"/>
    </source>
</evidence>
<reference evidence="12" key="1">
    <citation type="journal article" date="2020" name="Nat. Commun.">
        <title>Large-scale genome sequencing of mycorrhizal fungi provides insights into the early evolution of symbiotic traits.</title>
        <authorList>
            <person name="Miyauchi S."/>
            <person name="Kiss E."/>
            <person name="Kuo A."/>
            <person name="Drula E."/>
            <person name="Kohler A."/>
            <person name="Sanchez-Garcia M."/>
            <person name="Morin E."/>
            <person name="Andreopoulos B."/>
            <person name="Barry K.W."/>
            <person name="Bonito G."/>
            <person name="Buee M."/>
            <person name="Carver A."/>
            <person name="Chen C."/>
            <person name="Cichocki N."/>
            <person name="Clum A."/>
            <person name="Culley D."/>
            <person name="Crous P.W."/>
            <person name="Fauchery L."/>
            <person name="Girlanda M."/>
            <person name="Hayes R.D."/>
            <person name="Keri Z."/>
            <person name="LaButti K."/>
            <person name="Lipzen A."/>
            <person name="Lombard V."/>
            <person name="Magnuson J."/>
            <person name="Maillard F."/>
            <person name="Murat C."/>
            <person name="Nolan M."/>
            <person name="Ohm R.A."/>
            <person name="Pangilinan J."/>
            <person name="Pereira M.F."/>
            <person name="Perotto S."/>
            <person name="Peter M."/>
            <person name="Pfister S."/>
            <person name="Riley R."/>
            <person name="Sitrit Y."/>
            <person name="Stielow J.B."/>
            <person name="Szollosi G."/>
            <person name="Zifcakova L."/>
            <person name="Stursova M."/>
            <person name="Spatafora J.W."/>
            <person name="Tedersoo L."/>
            <person name="Vaario L.M."/>
            <person name="Yamada A."/>
            <person name="Yan M."/>
            <person name="Wang P."/>
            <person name="Xu J."/>
            <person name="Bruns T."/>
            <person name="Baldrian P."/>
            <person name="Vilgalys R."/>
            <person name="Dunand C."/>
            <person name="Henrissat B."/>
            <person name="Grigoriev I.V."/>
            <person name="Hibbett D."/>
            <person name="Nagy L.G."/>
            <person name="Martin F.M."/>
        </authorList>
    </citation>
    <scope>NUCLEOTIDE SEQUENCE</scope>
    <source>
        <strain evidence="12">UH-Tt-Lm1</strain>
    </source>
</reference>
<dbReference type="PANTHER" id="PTHR32170:SF3">
    <property type="entry name" value="PROTEASOME ACTIVATOR COMPLEX SUBUNIT 4"/>
    <property type="match status" value="1"/>
</dbReference>
<dbReference type="GO" id="GO:0070628">
    <property type="term" value="F:proteasome binding"/>
    <property type="evidence" value="ECO:0007669"/>
    <property type="project" value="InterPro"/>
</dbReference>
<evidence type="ECO:0000256" key="1">
    <source>
        <dbReference type="ARBA" id="ARBA00004324"/>
    </source>
</evidence>
<keyword evidence="7" id="KW-0234">DNA repair</keyword>
<dbReference type="GO" id="GO:0006281">
    <property type="term" value="P:DNA repair"/>
    <property type="evidence" value="ECO:0007669"/>
    <property type="project" value="UniProtKB-KW"/>
</dbReference>
<dbReference type="InterPro" id="IPR055455">
    <property type="entry name" value="HEAT_PSME4"/>
</dbReference>
<dbReference type="InterPro" id="IPR011989">
    <property type="entry name" value="ARM-like"/>
</dbReference>
<comment type="similarity">
    <text evidence="3">Belongs to the BLM10 family.</text>
</comment>
<name>A0A9P6HG02_9AGAM</name>
<evidence type="ECO:0000256" key="4">
    <source>
        <dbReference type="ARBA" id="ARBA00022490"/>
    </source>
</evidence>
<evidence type="ECO:0000256" key="6">
    <source>
        <dbReference type="ARBA" id="ARBA00022763"/>
    </source>
</evidence>
<evidence type="ECO:0000259" key="11">
    <source>
        <dbReference type="Pfam" id="PF23096"/>
    </source>
</evidence>
<dbReference type="InterPro" id="IPR021843">
    <property type="entry name" value="PSME4_C"/>
</dbReference>
<sequence length="1892" mass="213890">EIDTPTAAQGQMEKQLDSLKTYLDSLPYECESPEEMQAKLEFIIGKIDVCVRSKNWSLVPNWSHLLHCWLSLRYPIPVSTRAKLVRLFYELALLPGIEPRLIRSWVDDLSRILANKGDTPRKIEPENLQLPWRPLWRVLQKELWPKKRAYESSRNSVNILLYLAEQVKIYFPSSEIPAMLEAFLPLVTQSSILIMIPVMTSFLPPFDIHLYVPVLFKLWEAFNSEIMNARLIELCGDLSEEHKAGSAVKWKDVGIWTDAEWTVLVGKALGSMNVPVGATKGSSTTAPQADLLGEKLSSRIKKSVNRYRSLAKLFVYSMAVDGPVRRDATDTPGQSQPGFLAGSKALDSLDKLFTSTESFFHPSNFGPWSMLLTTFLQAVASEFCKRWKDEELPGCETPTTHRLTPAIKRAFVLSVRTPALLSMFSKDPISMALAQGALRSIALLEPKLVMPDILERAYDGLEVVNETHRTTAVLSTLSGVAIPLVSENIWLGGQKHVLPLLELSLPGIDLNDPTKTVCATMFITAIVQAGIKIGDLTRHAGLALASDAPGDEMMAVDEEDITIPEGTEPGGHRLSREEERALVRDSTAGFADWVASLFRRVFSLFENLPEEGGKRNTVPKQEELVLKSVKAMLDTVCLHLSDPLFDLVLKIVFDYAMTNARSNSVRAVGQLVSCLVRAKPGKTIDKFLPHCATQIQEELKHGASSLRTTSNHAAVPSDTTLHWNLSILRACLCNGSDSLFTHKQTLLDLFNLLIEKTKSKRGYSTSGGIVTHLLSTLTATYPFDTQFVNSEEWNSPGFDANHHLYWGRMYNAKDVKIEWHVPSKEEIDFVLEVLDVVGNPVLDKIDELLDSGSNWDSIARNDFCRYMRAIRSIWGGLACFMREVPKVPESTFSYDFEVDGLLLSNITVKSGFALDDPEDPRYKVAEAHRGRFGEVIHRATKIIAMRNSVEAEDHVDAIISIAKAAEVFLLEYGVSRGQYSAQRKAYTQLRDMHRMSPRQKERSRMTALKRAHLYHYSRMYLNAMYRERSPLDDNLIRDLVELSLSQYTRLRRYCQSIVRSVSERYIRSTRSLLPALCDSLVTGTDPDRMKGALYMLWDNAFANYALAGPQSYVNISNQYLTRLLDCQHQEKPSIQKLVTNCASECLAHLSDEAVHSEAYREDIPRVLAVLDDLEGAFSGSLVDGALLEEALEKMEARFTAETRKHERNLESVLAVASRPTTHWRYQQFSSRILYSLLQRDMVPTPELARFFLEQCVSPHTATRAIAVRGIIKIMVQIKMRSYSASPEELWLDEWHSPVERIVTVSSPDEIRDELVDQTSDIYIDKATSGFLLWKPQLKAYLKVPEGDSPIIWEQASQSVLETLGTLLDSGEIYSQLVTLWAQESSQTEGKPDLRNDHVQFTKSLAKAFEDRHLDTILENINPLLTDPDRFKQRAGAEVLVGLLRGSKHWPKQKWDKLWNWTMDRIDQFFVQIKPDTLSFWKSVFSVRLDDRDPRRSNPLIQWTLNLPIDFQGDSAFTMNKTLSLFGIVLDSISPRSAPLADQFFRVLLDNANTGYNEMRSHIASSLYIIISAQWNPTYSSVAELLHTCATDPDPLQIRSARYLENAVAMVQMLPEWKEQRLPPPRTNQSQYDKVGLTLLLWMWTMSHGPMAPLMFKYIMPMLPEILKMSELNDSSELQIYASAVLYVLSAVTPPHEYVEDILNHFVNAIKSSTSWRIRLNALPTLVVFFYRNLLSISNSGTTQVMEVFLDCLGDENVEVREMASKALSGIVRCSQRQSIIPLKNRFIGLVRKARLPSRQDAGYAEKLRLLHSGILGLCALIESFPYSVEPWVPSLTDVLAAHTTDPPPISTTIKKCASEFKKTHQDTWVKDQLLFDEDQLQNLSTMLVGTSY</sequence>
<dbReference type="InterPro" id="IPR035309">
    <property type="entry name" value="PSME4"/>
</dbReference>
<dbReference type="GO" id="GO:0016504">
    <property type="term" value="F:peptidase activator activity"/>
    <property type="evidence" value="ECO:0007669"/>
    <property type="project" value="InterPro"/>
</dbReference>
<evidence type="ECO:0000256" key="3">
    <source>
        <dbReference type="ARBA" id="ARBA00005739"/>
    </source>
</evidence>
<dbReference type="OrthoDB" id="17907at2759"/>
<evidence type="ECO:0000256" key="2">
    <source>
        <dbReference type="ARBA" id="ARBA00004496"/>
    </source>
</evidence>
<evidence type="ECO:0000259" key="10">
    <source>
        <dbReference type="Pfam" id="PF16507"/>
    </source>
</evidence>
<dbReference type="SUPFAM" id="SSF48371">
    <property type="entry name" value="ARM repeat"/>
    <property type="match status" value="1"/>
</dbReference>
<keyword evidence="13" id="KW-1185">Reference proteome</keyword>
<accession>A0A9P6HG02</accession>
<comment type="caution">
    <text evidence="12">The sequence shown here is derived from an EMBL/GenBank/DDBJ whole genome shotgun (WGS) entry which is preliminary data.</text>
</comment>
<dbReference type="Gene3D" id="1.25.10.10">
    <property type="entry name" value="Leucine-rich Repeat Variant"/>
    <property type="match status" value="2"/>
</dbReference>
<dbReference type="InterPro" id="IPR016024">
    <property type="entry name" value="ARM-type_fold"/>
</dbReference>
<reference evidence="12" key="2">
    <citation type="submission" date="2020-11" db="EMBL/GenBank/DDBJ databases">
        <authorList>
            <consortium name="DOE Joint Genome Institute"/>
            <person name="Kuo A."/>
            <person name="Miyauchi S."/>
            <person name="Kiss E."/>
            <person name="Drula E."/>
            <person name="Kohler A."/>
            <person name="Sanchez-Garcia M."/>
            <person name="Andreopoulos B."/>
            <person name="Barry K.W."/>
            <person name="Bonito G."/>
            <person name="Buee M."/>
            <person name="Carver A."/>
            <person name="Chen C."/>
            <person name="Cichocki N."/>
            <person name="Clum A."/>
            <person name="Culley D."/>
            <person name="Crous P.W."/>
            <person name="Fauchery L."/>
            <person name="Girlanda M."/>
            <person name="Hayes R."/>
            <person name="Keri Z."/>
            <person name="Labutti K."/>
            <person name="Lipzen A."/>
            <person name="Lombard V."/>
            <person name="Magnuson J."/>
            <person name="Maillard F."/>
            <person name="Morin E."/>
            <person name="Murat C."/>
            <person name="Nolan M."/>
            <person name="Ohm R."/>
            <person name="Pangilinan J."/>
            <person name="Pereira M."/>
            <person name="Perotto S."/>
            <person name="Peter M."/>
            <person name="Riley R."/>
            <person name="Sitrit Y."/>
            <person name="Stielow B."/>
            <person name="Szollosi G."/>
            <person name="Zifcakova L."/>
            <person name="Stursova M."/>
            <person name="Spatafora J.W."/>
            <person name="Tedersoo L."/>
            <person name="Vaario L.-M."/>
            <person name="Yamada A."/>
            <person name="Yan M."/>
            <person name="Wang P."/>
            <person name="Xu J."/>
            <person name="Bruns T."/>
            <person name="Baldrian P."/>
            <person name="Vilgalys R."/>
            <person name="Henrissat B."/>
            <person name="Grigoriev I.V."/>
            <person name="Hibbett D."/>
            <person name="Nagy L.G."/>
            <person name="Martin F.M."/>
        </authorList>
    </citation>
    <scope>NUCLEOTIDE SEQUENCE</scope>
    <source>
        <strain evidence="12">UH-Tt-Lm1</strain>
    </source>
</reference>
<keyword evidence="8" id="KW-0539">Nucleus</keyword>
<dbReference type="GO" id="GO:0016607">
    <property type="term" value="C:nuclear speck"/>
    <property type="evidence" value="ECO:0007669"/>
    <property type="project" value="UniProtKB-SubCell"/>
</dbReference>
<dbReference type="EMBL" id="WIUZ02000006">
    <property type="protein sequence ID" value="KAF9786133.1"/>
    <property type="molecule type" value="Genomic_DNA"/>
</dbReference>
<evidence type="ECO:0000259" key="9">
    <source>
        <dbReference type="Pfam" id="PF11919"/>
    </source>
</evidence>